<dbReference type="InterPro" id="IPR049052">
    <property type="entry name" value="nSTAND1"/>
</dbReference>
<dbReference type="RefSeq" id="WP_340343697.1">
    <property type="nucleotide sequence ID" value="NZ_JBBKZT010000008.1"/>
</dbReference>
<keyword evidence="4" id="KW-1185">Reference proteome</keyword>
<feature type="domain" description="Novel STAND NTPase 1" evidence="2">
    <location>
        <begin position="9"/>
        <end position="420"/>
    </location>
</feature>
<dbReference type="Proteomes" id="UP001385892">
    <property type="component" value="Unassembled WGS sequence"/>
</dbReference>
<comment type="caution">
    <text evidence="3">The sequence shown here is derived from an EMBL/GenBank/DDBJ whole genome shotgun (WGS) entry which is preliminary data.</text>
</comment>
<feature type="transmembrane region" description="Helical" evidence="1">
    <location>
        <begin position="648"/>
        <end position="669"/>
    </location>
</feature>
<evidence type="ECO:0000313" key="3">
    <source>
        <dbReference type="EMBL" id="MEJ8848563.1"/>
    </source>
</evidence>
<sequence length="697" mass="76858">MKMGDSQNPFVGLRPYEADETLLFFGRHQQVAELLRRLHALRFLAVVGSSGCGKSSLVRAGLIPVLQAGFLVEERDVWLLGTMKPGTAPLANLAACVLGSCSSEPVPEARTAELLAAIREGRAATVLEALSATLTARDASLLLLVDQFEEVFRFVGDDAPQYERDQASDFVAILIELAAQRAVPVYVVITMRSDFLGECDAFVGLPEVLNRGQYLVPRLTREQRRDAIEGPIRLYRQEIAARLSDRLLNETIDSRDDLPVLQHALMRTWDAWALVAQGPVDIEHYESVGTIKMALSRDADAALEGMSKDELQLTRGLFQALTTVDSTNRGIRRPARLAAIAARCRAEPARILAIVERFRTDGRLFLVVSEERPGADPVIDISHESLIRQWRLLGQWVAEEVESIKTFKRLVESARLYRNGKSGLYRDPDLQTALDWQAAEAPNAAWAADQHEDIVPAQTFLAASKAARDRWLAEREFERRWRRLRNSIAALVLLLFFASFGVPPVKAFWDSAEAAIRPAIERIELKAQEAIVRKDPANVPIPPVRTASLAVALAEMIKFGSHVVLYLVLTYGARRVYGRLALKPIQRIVGAQIRPPPEQQPRSARVLAAVRRGLLRAIEVTGKWVSVLVGIGVLTTCSAIGISSRSGGWLLVAIGLALALILVGWVLAVTRLNSEVEAIGQRLDENLADGPRAPQEG</sequence>
<keyword evidence="1" id="KW-0812">Transmembrane</keyword>
<evidence type="ECO:0000259" key="2">
    <source>
        <dbReference type="Pfam" id="PF20703"/>
    </source>
</evidence>
<dbReference type="EMBL" id="JBBKZT010000008">
    <property type="protein sequence ID" value="MEJ8848563.1"/>
    <property type="molecule type" value="Genomic_DNA"/>
</dbReference>
<reference evidence="3 4" key="1">
    <citation type="submission" date="2024-03" db="EMBL/GenBank/DDBJ databases">
        <title>Novel species of the genus Variovorax.</title>
        <authorList>
            <person name="Liu Q."/>
            <person name="Xin Y.-H."/>
        </authorList>
    </citation>
    <scope>NUCLEOTIDE SEQUENCE [LARGE SCALE GENOMIC DNA]</scope>
    <source>
        <strain evidence="3 4">KACC 18900</strain>
    </source>
</reference>
<name>A0ABU8WM29_9BURK</name>
<proteinExistence type="predicted"/>
<dbReference type="Pfam" id="PF20703">
    <property type="entry name" value="nSTAND1"/>
    <property type="match status" value="1"/>
</dbReference>
<dbReference type="SUPFAM" id="SSF52540">
    <property type="entry name" value="P-loop containing nucleoside triphosphate hydrolases"/>
    <property type="match status" value="1"/>
</dbReference>
<organism evidence="3 4">
    <name type="scientific">Variovorax rhizosphaerae</name>
    <dbReference type="NCBI Taxonomy" id="1836200"/>
    <lineage>
        <taxon>Bacteria</taxon>
        <taxon>Pseudomonadati</taxon>
        <taxon>Pseudomonadota</taxon>
        <taxon>Betaproteobacteria</taxon>
        <taxon>Burkholderiales</taxon>
        <taxon>Comamonadaceae</taxon>
        <taxon>Variovorax</taxon>
    </lineage>
</organism>
<gene>
    <name evidence="3" type="ORF">WKW82_18025</name>
</gene>
<protein>
    <recommendedName>
        <fullName evidence="2">Novel STAND NTPase 1 domain-containing protein</fullName>
    </recommendedName>
</protein>
<feature type="transmembrane region" description="Helical" evidence="1">
    <location>
        <begin position="624"/>
        <end position="642"/>
    </location>
</feature>
<keyword evidence="1" id="KW-0472">Membrane</keyword>
<evidence type="ECO:0000313" key="4">
    <source>
        <dbReference type="Proteomes" id="UP001385892"/>
    </source>
</evidence>
<keyword evidence="1" id="KW-1133">Transmembrane helix</keyword>
<accession>A0ABU8WM29</accession>
<feature type="transmembrane region" description="Helical" evidence="1">
    <location>
        <begin position="484"/>
        <end position="502"/>
    </location>
</feature>
<dbReference type="InterPro" id="IPR027417">
    <property type="entry name" value="P-loop_NTPase"/>
</dbReference>
<evidence type="ECO:0000256" key="1">
    <source>
        <dbReference type="SAM" id="Phobius"/>
    </source>
</evidence>